<feature type="domain" description="Cell wall hydrolase SleB" evidence="1">
    <location>
        <begin position="43"/>
        <end position="153"/>
    </location>
</feature>
<gene>
    <name evidence="2" type="ORF">GT409_14130</name>
</gene>
<reference evidence="2 3" key="1">
    <citation type="submission" date="2020-01" db="EMBL/GenBank/DDBJ databases">
        <title>Ponticoccus aerotolerans gen. nov., sp. nov., an anaerobic bacterium and proposal of Ponticoccusceae fam. nov., Ponticoccusles ord. nov. and Ponticoccuse classis nov. in the phylum Kiritimatiellaeota.</title>
        <authorList>
            <person name="Zhou L.Y."/>
            <person name="Du Z.J."/>
        </authorList>
    </citation>
    <scope>NUCLEOTIDE SEQUENCE [LARGE SCALE GENOMIC DNA]</scope>
    <source>
        <strain evidence="2 3">S-5007</strain>
    </source>
</reference>
<dbReference type="Gene3D" id="1.10.10.2520">
    <property type="entry name" value="Cell wall hydrolase SleB, domain 1"/>
    <property type="match status" value="1"/>
</dbReference>
<dbReference type="EMBL" id="CP047593">
    <property type="protein sequence ID" value="QHI70528.1"/>
    <property type="molecule type" value="Genomic_DNA"/>
</dbReference>
<protein>
    <recommendedName>
        <fullName evidence="1">Cell wall hydrolase SleB domain-containing protein</fullName>
    </recommendedName>
</protein>
<dbReference type="GO" id="GO:0016787">
    <property type="term" value="F:hydrolase activity"/>
    <property type="evidence" value="ECO:0007669"/>
    <property type="project" value="InterPro"/>
</dbReference>
<dbReference type="Pfam" id="PF07486">
    <property type="entry name" value="Hydrolase_2"/>
    <property type="match status" value="1"/>
</dbReference>
<name>A0A6P1MES0_9BACT</name>
<evidence type="ECO:0000313" key="3">
    <source>
        <dbReference type="Proteomes" id="UP000464954"/>
    </source>
</evidence>
<dbReference type="RefSeq" id="WP_160629702.1">
    <property type="nucleotide sequence ID" value="NZ_CP047593.1"/>
</dbReference>
<dbReference type="AlphaFoldDB" id="A0A6P1MES0"/>
<sequence length="165" mass="18652">MKYVMISAMTLCCTFHPVQSAGLSSYDRQIVASCMVLEAGCDGAEGMQAVLNVIINRAEGYLHRMVPETVKRGSFSCMSSIWNSPFPNYSSLLCQAQNQPAAYSIALRLIETMENGQLWDNTYGATHYHTTDIRPYWVSDMHYLTTVGSHYFYTHNIPRQVSQNF</sequence>
<keyword evidence="3" id="KW-1185">Reference proteome</keyword>
<proteinExistence type="predicted"/>
<dbReference type="KEGG" id="taer:GT409_14130"/>
<evidence type="ECO:0000259" key="1">
    <source>
        <dbReference type="Pfam" id="PF07486"/>
    </source>
</evidence>
<dbReference type="Proteomes" id="UP000464954">
    <property type="component" value="Chromosome"/>
</dbReference>
<dbReference type="InterPro" id="IPR011105">
    <property type="entry name" value="Cell_wall_hydrolase_SleB"/>
</dbReference>
<dbReference type="InterPro" id="IPR042047">
    <property type="entry name" value="SleB_dom1"/>
</dbReference>
<organism evidence="2 3">
    <name type="scientific">Tichowtungia aerotolerans</name>
    <dbReference type="NCBI Taxonomy" id="2697043"/>
    <lineage>
        <taxon>Bacteria</taxon>
        <taxon>Pseudomonadati</taxon>
        <taxon>Kiritimatiellota</taxon>
        <taxon>Tichowtungiia</taxon>
        <taxon>Tichowtungiales</taxon>
        <taxon>Tichowtungiaceae</taxon>
        <taxon>Tichowtungia</taxon>
    </lineage>
</organism>
<evidence type="ECO:0000313" key="2">
    <source>
        <dbReference type="EMBL" id="QHI70528.1"/>
    </source>
</evidence>
<accession>A0A6P1MES0</accession>